<dbReference type="InterPro" id="IPR012495">
    <property type="entry name" value="TadE-like_dom"/>
</dbReference>
<evidence type="ECO:0000313" key="3">
    <source>
        <dbReference type="EMBL" id="MBB4651866.1"/>
    </source>
</evidence>
<keyword evidence="1" id="KW-0812">Transmembrane</keyword>
<evidence type="ECO:0000259" key="2">
    <source>
        <dbReference type="Pfam" id="PF07811"/>
    </source>
</evidence>
<feature type="domain" description="TadE-like" evidence="2">
    <location>
        <begin position="73"/>
        <end position="115"/>
    </location>
</feature>
<name>A0ABR6L4Y0_9HYPH</name>
<gene>
    <name evidence="3" type="ORF">GGQ99_003639</name>
</gene>
<sequence length="201" mass="22765">MEYHNYFAYKQYSREIQASQRRMKPSPSRQRRKLGAEGSKPFTELIGLKSRQDKILARTRPPDRQTIIQDQSGTSAIEFAIVAPVFILLVFGMIAYGIYFGALHSVQQMAADAARTAIAGLDENERKTLAQRYIDLNADGYVFIDRKKLVVEVKDSDKDSEQFVVSLRYDAGHLPIWNLLPMLPLPEKTISRSSTIRVGGI</sequence>
<feature type="transmembrane region" description="Helical" evidence="1">
    <location>
        <begin position="79"/>
        <end position="99"/>
    </location>
</feature>
<dbReference type="Proteomes" id="UP000539538">
    <property type="component" value="Unassembled WGS sequence"/>
</dbReference>
<accession>A0ABR6L4Y0</accession>
<dbReference type="Pfam" id="PF07811">
    <property type="entry name" value="TadE"/>
    <property type="match status" value="1"/>
</dbReference>
<evidence type="ECO:0000256" key="1">
    <source>
        <dbReference type="SAM" id="Phobius"/>
    </source>
</evidence>
<reference evidence="3 4" key="1">
    <citation type="submission" date="2020-08" db="EMBL/GenBank/DDBJ databases">
        <title>Genomic Encyclopedia of Type Strains, Phase IV (KMG-IV): sequencing the most valuable type-strain genomes for metagenomic binning, comparative biology and taxonomic classification.</title>
        <authorList>
            <person name="Goeker M."/>
        </authorList>
    </citation>
    <scope>NUCLEOTIDE SEQUENCE [LARGE SCALE GENOMIC DNA]</scope>
    <source>
        <strain evidence="3 4">DSM 7050</strain>
    </source>
</reference>
<keyword evidence="1" id="KW-1133">Transmembrane helix</keyword>
<proteinExistence type="predicted"/>
<organism evidence="3 4">
    <name type="scientific">Aminobacter niigataensis</name>
    <dbReference type="NCBI Taxonomy" id="83265"/>
    <lineage>
        <taxon>Bacteria</taxon>
        <taxon>Pseudomonadati</taxon>
        <taxon>Pseudomonadota</taxon>
        <taxon>Alphaproteobacteria</taxon>
        <taxon>Hyphomicrobiales</taxon>
        <taxon>Phyllobacteriaceae</taxon>
        <taxon>Aminobacter</taxon>
    </lineage>
</organism>
<evidence type="ECO:0000313" key="4">
    <source>
        <dbReference type="Proteomes" id="UP000539538"/>
    </source>
</evidence>
<comment type="caution">
    <text evidence="3">The sequence shown here is derived from an EMBL/GenBank/DDBJ whole genome shotgun (WGS) entry which is preliminary data.</text>
</comment>
<keyword evidence="1" id="KW-0472">Membrane</keyword>
<protein>
    <submittedName>
        <fullName evidence="3">Flp pilus assembly protein TadG</fullName>
    </submittedName>
</protein>
<dbReference type="EMBL" id="JACHOT010000005">
    <property type="protein sequence ID" value="MBB4651866.1"/>
    <property type="molecule type" value="Genomic_DNA"/>
</dbReference>
<dbReference type="RefSeq" id="WP_343061755.1">
    <property type="nucleotide sequence ID" value="NZ_BAAAVZ010000003.1"/>
</dbReference>
<keyword evidence="4" id="KW-1185">Reference proteome</keyword>